<protein>
    <submittedName>
        <fullName evidence="2">Uncharacterized protein</fullName>
    </submittedName>
</protein>
<feature type="region of interest" description="Disordered" evidence="1">
    <location>
        <begin position="301"/>
        <end position="324"/>
    </location>
</feature>
<reference evidence="2" key="1">
    <citation type="submission" date="2021-12" db="EMBL/GenBank/DDBJ databases">
        <title>Black yeast isolated from Biological Soil Crust.</title>
        <authorList>
            <person name="Kurbessoian T."/>
        </authorList>
    </citation>
    <scope>NUCLEOTIDE SEQUENCE</scope>
    <source>
        <strain evidence="2">CCFEE 5208</strain>
    </source>
</reference>
<evidence type="ECO:0000256" key="1">
    <source>
        <dbReference type="SAM" id="MobiDB-lite"/>
    </source>
</evidence>
<accession>A0AAN6J3X3</accession>
<gene>
    <name evidence="2" type="ORF">LTR82_013919</name>
</gene>
<evidence type="ECO:0000313" key="3">
    <source>
        <dbReference type="Proteomes" id="UP001168146"/>
    </source>
</evidence>
<sequence length="347" mass="38663">MRLITLIVAFAAAHLALLTYSANWWSPTSVHYVACQPSACTNVSRHSASLHDDSNCTKCTLSEARRPVSVQALLGRADLLVETSIHRGNVQQLNRFSRVSKDILQRHFSQQWNVTALSDIENTDAAEFLLRIEVELRKISNLPTVKITRLGTAASLPNMRASFAEEALDSKEAEGHLGAKIVLLLGAAELYELDQQNEAVGRAYDVVSSSWPELMRLSEQRWAAISKYHVPEVELYRVRALLGKVRDLAELMRTRAGFYEKLSFMVPAAERADDILAIVQKGGVHESEAVLQYLRNSVKMSNEPPRGPASSSDEEAVGTTWSSRVTKRVQTSTHAMCWIQSTPYDLK</sequence>
<name>A0AAN6J3X3_9PEZI</name>
<dbReference type="Proteomes" id="UP001168146">
    <property type="component" value="Unassembled WGS sequence"/>
</dbReference>
<dbReference type="EMBL" id="JASUXU010000064">
    <property type="protein sequence ID" value="KAK0312449.1"/>
    <property type="molecule type" value="Genomic_DNA"/>
</dbReference>
<evidence type="ECO:0000313" key="2">
    <source>
        <dbReference type="EMBL" id="KAK0312449.1"/>
    </source>
</evidence>
<comment type="caution">
    <text evidence="2">The sequence shown here is derived from an EMBL/GenBank/DDBJ whole genome shotgun (WGS) entry which is preliminary data.</text>
</comment>
<dbReference type="AlphaFoldDB" id="A0AAN6J3X3"/>
<organism evidence="2 3">
    <name type="scientific">Friedmanniomyces endolithicus</name>
    <dbReference type="NCBI Taxonomy" id="329885"/>
    <lineage>
        <taxon>Eukaryota</taxon>
        <taxon>Fungi</taxon>
        <taxon>Dikarya</taxon>
        <taxon>Ascomycota</taxon>
        <taxon>Pezizomycotina</taxon>
        <taxon>Dothideomycetes</taxon>
        <taxon>Dothideomycetidae</taxon>
        <taxon>Mycosphaerellales</taxon>
        <taxon>Teratosphaeriaceae</taxon>
        <taxon>Friedmanniomyces</taxon>
    </lineage>
</organism>
<proteinExistence type="predicted"/>